<name>A0A9E7JTS9_9LILI</name>
<evidence type="ECO:0000313" key="2">
    <source>
        <dbReference type="Proteomes" id="UP001055439"/>
    </source>
</evidence>
<accession>A0A9E7JTS9</accession>
<protein>
    <submittedName>
        <fullName evidence="1">Uncharacterized protein</fullName>
    </submittedName>
</protein>
<reference evidence="1" key="1">
    <citation type="submission" date="2022-05" db="EMBL/GenBank/DDBJ databases">
        <title>The Musa troglodytarum L. genome provides insights into the mechanism of non-climacteric behaviour and enrichment of carotenoids.</title>
        <authorList>
            <person name="Wang J."/>
        </authorList>
    </citation>
    <scope>NUCLEOTIDE SEQUENCE</scope>
    <source>
        <tissue evidence="1">Leaf</tissue>
    </source>
</reference>
<dbReference type="AlphaFoldDB" id="A0A9E7JTS9"/>
<dbReference type="Proteomes" id="UP001055439">
    <property type="component" value="Chromosome 3"/>
</dbReference>
<organism evidence="1 2">
    <name type="scientific">Musa troglodytarum</name>
    <name type="common">fe'i banana</name>
    <dbReference type="NCBI Taxonomy" id="320322"/>
    <lineage>
        <taxon>Eukaryota</taxon>
        <taxon>Viridiplantae</taxon>
        <taxon>Streptophyta</taxon>
        <taxon>Embryophyta</taxon>
        <taxon>Tracheophyta</taxon>
        <taxon>Spermatophyta</taxon>
        <taxon>Magnoliopsida</taxon>
        <taxon>Liliopsida</taxon>
        <taxon>Zingiberales</taxon>
        <taxon>Musaceae</taxon>
        <taxon>Musa</taxon>
    </lineage>
</organism>
<keyword evidence="2" id="KW-1185">Reference proteome</keyword>
<evidence type="ECO:0000313" key="1">
    <source>
        <dbReference type="EMBL" id="URD93330.1"/>
    </source>
</evidence>
<dbReference type="EMBL" id="CP097505">
    <property type="protein sequence ID" value="URD93330.1"/>
    <property type="molecule type" value="Genomic_DNA"/>
</dbReference>
<proteinExistence type="predicted"/>
<gene>
    <name evidence="1" type="ORF">MUK42_34162</name>
</gene>
<sequence>MESTDVAAFASTKALRVIESGKRERHLVAIVDSCYCYKFVVSDSPETARQEKEALSWITRVALISGDVLCRGG</sequence>